<keyword evidence="4" id="KW-1185">Reference proteome</keyword>
<proteinExistence type="predicted"/>
<dbReference type="Gene3D" id="1.10.20.60">
    <property type="entry name" value="Glu-tRNAGln amidotransferase C subunit, N-terminal domain"/>
    <property type="match status" value="1"/>
</dbReference>
<dbReference type="AlphaFoldDB" id="A0A023X185"/>
<organism evidence="3 4">
    <name type="scientific">Rubrobacter radiotolerans</name>
    <name type="common">Arthrobacter radiotolerans</name>
    <dbReference type="NCBI Taxonomy" id="42256"/>
    <lineage>
        <taxon>Bacteria</taxon>
        <taxon>Bacillati</taxon>
        <taxon>Actinomycetota</taxon>
        <taxon>Rubrobacteria</taxon>
        <taxon>Rubrobacterales</taxon>
        <taxon>Rubrobacteraceae</taxon>
        <taxon>Rubrobacter</taxon>
    </lineage>
</organism>
<dbReference type="GO" id="GO:0016740">
    <property type="term" value="F:transferase activity"/>
    <property type="evidence" value="ECO:0007669"/>
    <property type="project" value="UniProtKB-KW"/>
</dbReference>
<keyword evidence="3" id="KW-0808">Transferase</keyword>
<feature type="region of interest" description="Disordered" evidence="1">
    <location>
        <begin position="150"/>
        <end position="173"/>
    </location>
</feature>
<dbReference type="HOGENOM" id="CLU_009600_18_1_11"/>
<dbReference type="PANTHER" id="PTHR11895">
    <property type="entry name" value="TRANSAMIDASE"/>
    <property type="match status" value="1"/>
</dbReference>
<accession>A0A023X185</accession>
<dbReference type="SUPFAM" id="SSF75304">
    <property type="entry name" value="Amidase signature (AS) enzymes"/>
    <property type="match status" value="1"/>
</dbReference>
<dbReference type="PROSITE" id="PS00571">
    <property type="entry name" value="AMIDASES"/>
    <property type="match status" value="1"/>
</dbReference>
<evidence type="ECO:0000313" key="3">
    <source>
        <dbReference type="EMBL" id="AHY46237.1"/>
    </source>
</evidence>
<evidence type="ECO:0000313" key="4">
    <source>
        <dbReference type="Proteomes" id="UP000025229"/>
    </source>
</evidence>
<dbReference type="Pfam" id="PF01425">
    <property type="entry name" value="Amidase"/>
    <property type="match status" value="1"/>
</dbReference>
<dbReference type="InterPro" id="IPR023631">
    <property type="entry name" value="Amidase_dom"/>
</dbReference>
<dbReference type="NCBIfam" id="NF005565">
    <property type="entry name" value="PRK07235.1"/>
    <property type="match status" value="1"/>
</dbReference>
<reference evidence="3 4" key="1">
    <citation type="submission" date="2014-03" db="EMBL/GenBank/DDBJ databases">
        <title>Complete genome sequence of the Radio-Resistant Rubrobacter radiotolerans RSPS-4.</title>
        <authorList>
            <person name="Egas C.C."/>
            <person name="Barroso C.C."/>
            <person name="Froufe H.J.C."/>
            <person name="Pacheco J.J."/>
            <person name="Albuquerque L.L."/>
            <person name="da Costa M.M.S."/>
        </authorList>
    </citation>
    <scope>NUCLEOTIDE SEQUENCE [LARGE SCALE GENOMIC DNA]</scope>
    <source>
        <strain evidence="3 4">RSPS-4</strain>
    </source>
</reference>
<evidence type="ECO:0000256" key="1">
    <source>
        <dbReference type="SAM" id="MobiDB-lite"/>
    </source>
</evidence>
<dbReference type="Gene3D" id="3.90.1300.10">
    <property type="entry name" value="Amidase signature (AS) domain"/>
    <property type="match status" value="1"/>
</dbReference>
<dbReference type="PATRIC" id="fig|42256.3.peg.964"/>
<gene>
    <name evidence="3" type="ORF">RradSPS_0954</name>
</gene>
<dbReference type="InterPro" id="IPR020556">
    <property type="entry name" value="Amidase_CS"/>
</dbReference>
<dbReference type="RefSeq" id="WP_038681046.1">
    <property type="nucleotide sequence ID" value="NZ_CP007514.1"/>
</dbReference>
<name>A0A023X185_RUBRA</name>
<sequence>MVRVPGARRLEEYGRRFGMELGEDETRSYLGLMEATLASYRRLDELAEPALPVEYPRTSGYRPEAGDNPLGAWYVKCDVRGAESGPLAGKRVALKDNVCLAGVPMMNGTVALEGYVPEFDATIVTRILDAGGRIAGKAVCEHLCFSGGSHTSDTGPVRNPHDPSRSAGGSSSGSAALVAAGEVEMAIGGDQGGSIRMPASWCGVYGLKPTHGLVPYTGVFPIELTLDHTGPIAASVGDVALLLEAIAGPDGLDPRQRDVQVNDYTGSLEGGAEGLKVGVVPEGFGWPGLSESDVDEAVRAAAERLREAGAEVSEVSVPLHRDGIHIWNGIAIEGATELMVRGNSMGTNWEGHYATSLLDAYGRGRVMRADDLSETVKLTVLMGEHLRESYGGRYYAKAQNLARKLRAAYDAALGEYDLLLMPTLPMKATVIPEPDAPIEERVARALEMIANTAPFDVSGHPAISVPCALSDGLPVGFMLVGRRWDEATVLRAARAFEKTGAYKVEPVSPG</sequence>
<dbReference type="EMBL" id="CP007514">
    <property type="protein sequence ID" value="AHY46237.1"/>
    <property type="molecule type" value="Genomic_DNA"/>
</dbReference>
<dbReference type="InterPro" id="IPR000120">
    <property type="entry name" value="Amidase"/>
</dbReference>
<dbReference type="Proteomes" id="UP000025229">
    <property type="component" value="Chromosome"/>
</dbReference>
<dbReference type="OrthoDB" id="182039at2"/>
<dbReference type="KEGG" id="rrd:RradSPS_0954"/>
<protein>
    <submittedName>
        <fullName evidence="3">Asp-tRNAAsn/Glu-tRNAGln amidotransferase A subunit and related amidase</fullName>
    </submittedName>
</protein>
<dbReference type="STRING" id="42256.RradSPS_0954"/>
<dbReference type="PANTHER" id="PTHR11895:SF170">
    <property type="entry name" value="AMIDASE"/>
    <property type="match status" value="1"/>
</dbReference>
<dbReference type="InterPro" id="IPR036928">
    <property type="entry name" value="AS_sf"/>
</dbReference>
<dbReference type="eggNOG" id="COG0154">
    <property type="taxonomic scope" value="Bacteria"/>
</dbReference>
<feature type="domain" description="Amidase" evidence="2">
    <location>
        <begin position="81"/>
        <end position="490"/>
    </location>
</feature>
<evidence type="ECO:0000259" key="2">
    <source>
        <dbReference type="Pfam" id="PF01425"/>
    </source>
</evidence>